<gene>
    <name evidence="2" type="ORF">Cspa_c31120</name>
</gene>
<sequence>MNYSDLDSIIDYFKSTSSYYLIKKPNNLTVKYLIITSFILAFILAMVIYFFNNGLDIISLSIISLLISFFLIAFFLSRKITKRTDEYIKSYNVTHSLNLKKYDQVRFDIFYCFLLNNTINTLGDENFNILITYIKNQEENLIGDPNYNAKRTLITNSILAFIVSASSALTTKFITNSNQLIPFILGSSIIIGLIYTFLTSIIDFPNKISDEKDSYKILKTFLYKAKFKYNLEYQNDTLENTNSNLNSTKNDSHVSYEEKNNFTSITKTKLHKIIDILFQ</sequence>
<dbReference type="RefSeq" id="WP_015393192.1">
    <property type="nucleotide sequence ID" value="NC_020291.1"/>
</dbReference>
<keyword evidence="3" id="KW-1185">Reference proteome</keyword>
<dbReference type="KEGG" id="csr:Cspa_c31120"/>
<name>M1MKR9_9CLOT</name>
<dbReference type="HOGENOM" id="CLU_996405_0_0_9"/>
<feature type="transmembrane region" description="Helical" evidence="1">
    <location>
        <begin position="153"/>
        <end position="174"/>
    </location>
</feature>
<protein>
    <submittedName>
        <fullName evidence="2">Uncharacterized protein</fullName>
    </submittedName>
</protein>
<dbReference type="EMBL" id="CP004121">
    <property type="protein sequence ID" value="AGF56873.1"/>
    <property type="molecule type" value="Genomic_DNA"/>
</dbReference>
<feature type="transmembrane region" description="Helical" evidence="1">
    <location>
        <begin position="32"/>
        <end position="51"/>
    </location>
</feature>
<accession>M1MKR9</accession>
<feature type="transmembrane region" description="Helical" evidence="1">
    <location>
        <begin position="180"/>
        <end position="202"/>
    </location>
</feature>
<reference evidence="2 3" key="1">
    <citation type="submission" date="2013-02" db="EMBL/GenBank/DDBJ databases">
        <title>Genome sequence of Clostridium saccharoperbutylacetonicum N1-4(HMT).</title>
        <authorList>
            <person name="Poehlein A."/>
            <person name="Daniel R."/>
        </authorList>
    </citation>
    <scope>NUCLEOTIDE SEQUENCE [LARGE SCALE GENOMIC DNA]</scope>
    <source>
        <strain evidence="3">N1-4(HMT)</strain>
    </source>
</reference>
<organism evidence="2 3">
    <name type="scientific">Clostridium saccharoperbutylacetonicum N1-4(HMT)</name>
    <dbReference type="NCBI Taxonomy" id="931276"/>
    <lineage>
        <taxon>Bacteria</taxon>
        <taxon>Bacillati</taxon>
        <taxon>Bacillota</taxon>
        <taxon>Clostridia</taxon>
        <taxon>Eubacteriales</taxon>
        <taxon>Clostridiaceae</taxon>
        <taxon>Clostridium</taxon>
    </lineage>
</organism>
<dbReference type="Proteomes" id="UP000011728">
    <property type="component" value="Chromosome"/>
</dbReference>
<evidence type="ECO:0000256" key="1">
    <source>
        <dbReference type="SAM" id="Phobius"/>
    </source>
</evidence>
<dbReference type="AlphaFoldDB" id="M1MKR9"/>
<dbReference type="PATRIC" id="fig|931276.5.peg.3130"/>
<keyword evidence="1" id="KW-1133">Transmembrane helix</keyword>
<keyword evidence="1" id="KW-0472">Membrane</keyword>
<feature type="transmembrane region" description="Helical" evidence="1">
    <location>
        <begin position="57"/>
        <end position="76"/>
    </location>
</feature>
<keyword evidence="1" id="KW-0812">Transmembrane</keyword>
<proteinExistence type="predicted"/>
<evidence type="ECO:0000313" key="2">
    <source>
        <dbReference type="EMBL" id="AGF56873.1"/>
    </source>
</evidence>
<evidence type="ECO:0000313" key="3">
    <source>
        <dbReference type="Proteomes" id="UP000011728"/>
    </source>
</evidence>